<keyword evidence="1" id="KW-0808">Transferase</keyword>
<evidence type="ECO:0000256" key="1">
    <source>
        <dbReference type="ARBA" id="ARBA00022679"/>
    </source>
</evidence>
<dbReference type="GO" id="GO:0016779">
    <property type="term" value="F:nucleotidyltransferase activity"/>
    <property type="evidence" value="ECO:0007669"/>
    <property type="project" value="UniProtKB-KW"/>
</dbReference>
<keyword evidence="5" id="KW-0067">ATP-binding</keyword>
<keyword evidence="6" id="KW-0460">Magnesium</keyword>
<feature type="domain" description="Cyclic GMP-AMP synthase DncV-like nucleotidyltransferase" evidence="11">
    <location>
        <begin position="56"/>
        <end position="135"/>
    </location>
</feature>
<accession>A0A6L5Y839</accession>
<evidence type="ECO:0000256" key="5">
    <source>
        <dbReference type="ARBA" id="ARBA00022840"/>
    </source>
</evidence>
<evidence type="ECO:0000256" key="7">
    <source>
        <dbReference type="ARBA" id="ARBA00023080"/>
    </source>
</evidence>
<evidence type="ECO:0000256" key="3">
    <source>
        <dbReference type="ARBA" id="ARBA00022723"/>
    </source>
</evidence>
<dbReference type="AlphaFoldDB" id="A0A6L5Y839"/>
<keyword evidence="3" id="KW-0479">Metal-binding</keyword>
<keyword evidence="13" id="KW-1185">Reference proteome</keyword>
<dbReference type="GO" id="GO:0046872">
    <property type="term" value="F:metal ion binding"/>
    <property type="evidence" value="ECO:0007669"/>
    <property type="project" value="UniProtKB-KW"/>
</dbReference>
<evidence type="ECO:0000256" key="8">
    <source>
        <dbReference type="ARBA" id="ARBA00023118"/>
    </source>
</evidence>
<evidence type="ECO:0000256" key="9">
    <source>
        <dbReference type="ARBA" id="ARBA00044145"/>
    </source>
</evidence>
<gene>
    <name evidence="12" type="ORF">FYJ64_10760</name>
</gene>
<dbReference type="InterPro" id="IPR048445">
    <property type="entry name" value="DncV-like_NTFase"/>
</dbReference>
<dbReference type="GO" id="GO:0051607">
    <property type="term" value="P:defense response to virus"/>
    <property type="evidence" value="ECO:0007669"/>
    <property type="project" value="UniProtKB-KW"/>
</dbReference>
<evidence type="ECO:0000313" key="12">
    <source>
        <dbReference type="EMBL" id="MST52773.1"/>
    </source>
</evidence>
<evidence type="ECO:0000256" key="6">
    <source>
        <dbReference type="ARBA" id="ARBA00022842"/>
    </source>
</evidence>
<evidence type="ECO:0000256" key="4">
    <source>
        <dbReference type="ARBA" id="ARBA00022741"/>
    </source>
</evidence>
<evidence type="ECO:0000256" key="10">
    <source>
        <dbReference type="ARBA" id="ARBA00048304"/>
    </source>
</evidence>
<evidence type="ECO:0000256" key="2">
    <source>
        <dbReference type="ARBA" id="ARBA00022695"/>
    </source>
</evidence>
<dbReference type="RefSeq" id="WP_154575152.1">
    <property type="nucleotide sequence ID" value="NZ_VUMZ01000015.1"/>
</dbReference>
<dbReference type="Pfam" id="PF21654">
    <property type="entry name" value="DncV-like_NTFase"/>
    <property type="match status" value="1"/>
</dbReference>
<dbReference type="GO" id="GO:0005524">
    <property type="term" value="F:ATP binding"/>
    <property type="evidence" value="ECO:0007669"/>
    <property type="project" value="UniProtKB-KW"/>
</dbReference>
<dbReference type="Proteomes" id="UP000474676">
    <property type="component" value="Unassembled WGS sequence"/>
</dbReference>
<comment type="caution">
    <text evidence="12">The sequence shown here is derived from an EMBL/GenBank/DDBJ whole genome shotgun (WGS) entry which is preliminary data.</text>
</comment>
<name>A0A6L5Y839_9FIRM</name>
<protein>
    <recommendedName>
        <fullName evidence="9">Cyclic GMP-AMP synthase</fullName>
    </recommendedName>
</protein>
<keyword evidence="8" id="KW-0051">Antiviral defense</keyword>
<keyword evidence="7" id="KW-0546">Nucleotide metabolism</keyword>
<proteinExistence type="predicted"/>
<evidence type="ECO:0000313" key="13">
    <source>
        <dbReference type="Proteomes" id="UP000474676"/>
    </source>
</evidence>
<keyword evidence="4" id="KW-0547">Nucleotide-binding</keyword>
<dbReference type="GeneID" id="303115803"/>
<dbReference type="EMBL" id="VUMZ01000015">
    <property type="protein sequence ID" value="MST52773.1"/>
    <property type="molecule type" value="Genomic_DNA"/>
</dbReference>
<evidence type="ECO:0000259" key="11">
    <source>
        <dbReference type="Pfam" id="PF21654"/>
    </source>
</evidence>
<keyword evidence="2" id="KW-0548">Nucleotidyltransferase</keyword>
<sequence>MKLKQEFADFYKDIRIDKETHALREKREKLQRDIESNLPGILENYGITITKSDIRMIDQGSYKYNTTIKDDVVDRDVAVMIPLSTSNNSDPRKVKGYLRDSINISSRSVSIKEPCVRASYFENGEEWLHIDLPLYAEDSSNVYLARGKEYGSDYSWELADPDGLNDYLCGKINGNDQLRRIVCFIKKWRNEKYSGSTNDHEVPPSIGLTLLACDCFSAQSTSEGNDDLLSLQKTMKAILDQFTYTYDGNWNRIWSIKRNLPVTPYTDVFRKMKDSSSSYMTTFHDRLSNAVDSLTNAVNVESAHDAAEYVQKVLGDRFTVPPKEAVAAAAQNKREHSFG</sequence>
<organism evidence="12 13">
    <name type="scientific">Hornefia butyriciproducens</name>
    <dbReference type="NCBI Taxonomy" id="2652293"/>
    <lineage>
        <taxon>Bacteria</taxon>
        <taxon>Bacillati</taxon>
        <taxon>Bacillota</taxon>
        <taxon>Clostridia</taxon>
        <taxon>Peptostreptococcales</taxon>
        <taxon>Anaerovoracaceae</taxon>
        <taxon>Hornefia</taxon>
    </lineage>
</organism>
<comment type="catalytic activity">
    <reaction evidence="10">
        <text>GTP + ATP = 3',3'-cGAMP + 2 diphosphate</text>
        <dbReference type="Rhea" id="RHEA:35647"/>
        <dbReference type="ChEBI" id="CHEBI:30616"/>
        <dbReference type="ChEBI" id="CHEBI:33019"/>
        <dbReference type="ChEBI" id="CHEBI:37565"/>
        <dbReference type="ChEBI" id="CHEBI:71501"/>
    </reaction>
    <physiologicalReaction direction="left-to-right" evidence="10">
        <dbReference type="Rhea" id="RHEA:35648"/>
    </physiologicalReaction>
</comment>
<reference evidence="12 13" key="1">
    <citation type="submission" date="2019-08" db="EMBL/GenBank/DDBJ databases">
        <title>In-depth cultivation of the pig gut microbiome towards novel bacterial diversity and tailored functional studies.</title>
        <authorList>
            <person name="Wylensek D."/>
            <person name="Hitch T.C.A."/>
            <person name="Clavel T."/>
        </authorList>
    </citation>
    <scope>NUCLEOTIDE SEQUENCE [LARGE SCALE GENOMIC DNA]</scope>
    <source>
        <strain evidence="12 13">WCA-MUC-591-APC-3H</strain>
    </source>
</reference>
<dbReference type="GO" id="GO:0009117">
    <property type="term" value="P:nucleotide metabolic process"/>
    <property type="evidence" value="ECO:0007669"/>
    <property type="project" value="UniProtKB-KW"/>
</dbReference>